<feature type="domain" description="Transposase IS116/IS110/IS902 C-terminal" evidence="3">
    <location>
        <begin position="191"/>
        <end position="276"/>
    </location>
</feature>
<dbReference type="Proteomes" id="UP001596020">
    <property type="component" value="Unassembled WGS sequence"/>
</dbReference>
<keyword evidence="5" id="KW-1185">Reference proteome</keyword>
<dbReference type="InterPro" id="IPR003346">
    <property type="entry name" value="Transposase_20"/>
</dbReference>
<evidence type="ECO:0000256" key="1">
    <source>
        <dbReference type="SAM" id="Coils"/>
    </source>
</evidence>
<feature type="coiled-coil region" evidence="1">
    <location>
        <begin position="157"/>
        <end position="184"/>
    </location>
</feature>
<dbReference type="RefSeq" id="WP_380079065.1">
    <property type="nucleotide sequence ID" value="NZ_JBHSGO010000183.1"/>
</dbReference>
<protein>
    <submittedName>
        <fullName evidence="4">IS110 family transposase</fullName>
    </submittedName>
</protein>
<evidence type="ECO:0000259" key="3">
    <source>
        <dbReference type="Pfam" id="PF02371"/>
    </source>
</evidence>
<organism evidence="4 5">
    <name type="scientific">Falsiporphyromonas endometrii</name>
    <dbReference type="NCBI Taxonomy" id="1387297"/>
    <lineage>
        <taxon>Bacteria</taxon>
        <taxon>Pseudomonadati</taxon>
        <taxon>Bacteroidota</taxon>
        <taxon>Bacteroidia</taxon>
        <taxon>Bacteroidales</taxon>
        <taxon>Porphyromonadaceae</taxon>
        <taxon>Falsiporphyromonas</taxon>
    </lineage>
</organism>
<sequence length="325" mass="36444">MKYIGIDISKRSFTVAFSSENGSPVREYENSPKGIHKFISALSSDAVCVMEATGNYGTMLVYLLQESGFKMIVENPLKVKNFARAMMSVTKTDAIDARLLALYGERMQPSLYHVPGRELLLLKQKRTVLRQLKKQLTMSKNLWESIDVLPFVDPLVKKTMKSTIKYLEKEIKRIEESLASYTEEIFSQQFKLLTSVKGIGATLAVALIVATGAFTSFDNSKQLTKYLGLSPTYEQSGTSVLHRGHINRNGDSELRSQLYVAAWSAVQYNPTCKALYTRLRQKGKPGKLAMIAVANKLVRIAFSVVKNNVPYDINYSLTSLERNNA</sequence>
<dbReference type="PANTHER" id="PTHR33055">
    <property type="entry name" value="TRANSPOSASE FOR INSERTION SEQUENCE ELEMENT IS1111A"/>
    <property type="match status" value="1"/>
</dbReference>
<evidence type="ECO:0000259" key="2">
    <source>
        <dbReference type="Pfam" id="PF01548"/>
    </source>
</evidence>
<comment type="caution">
    <text evidence="4">The sequence shown here is derived from an EMBL/GenBank/DDBJ whole genome shotgun (WGS) entry which is preliminary data.</text>
</comment>
<gene>
    <name evidence="4" type="ORF">ACFO3G_06350</name>
</gene>
<dbReference type="InterPro" id="IPR002525">
    <property type="entry name" value="Transp_IS110-like_N"/>
</dbReference>
<keyword evidence="1" id="KW-0175">Coiled coil</keyword>
<evidence type="ECO:0000313" key="4">
    <source>
        <dbReference type="EMBL" id="MFC4666217.1"/>
    </source>
</evidence>
<proteinExistence type="predicted"/>
<evidence type="ECO:0000313" key="5">
    <source>
        <dbReference type="Proteomes" id="UP001596020"/>
    </source>
</evidence>
<dbReference type="Pfam" id="PF02371">
    <property type="entry name" value="Transposase_20"/>
    <property type="match status" value="1"/>
</dbReference>
<dbReference type="InterPro" id="IPR047650">
    <property type="entry name" value="Transpos_IS110"/>
</dbReference>
<reference evidence="5" key="1">
    <citation type="journal article" date="2019" name="Int. J. Syst. Evol. Microbiol.">
        <title>The Global Catalogue of Microorganisms (GCM) 10K type strain sequencing project: providing services to taxonomists for standard genome sequencing and annotation.</title>
        <authorList>
            <consortium name="The Broad Institute Genomics Platform"/>
            <consortium name="The Broad Institute Genome Sequencing Center for Infectious Disease"/>
            <person name="Wu L."/>
            <person name="Ma J."/>
        </authorList>
    </citation>
    <scope>NUCLEOTIDE SEQUENCE [LARGE SCALE GENOMIC DNA]</scope>
    <source>
        <strain evidence="5">CGMCC 4.7357</strain>
    </source>
</reference>
<dbReference type="EMBL" id="JBHSGO010000183">
    <property type="protein sequence ID" value="MFC4666217.1"/>
    <property type="molecule type" value="Genomic_DNA"/>
</dbReference>
<accession>A0ABV9K847</accession>
<dbReference type="Pfam" id="PF01548">
    <property type="entry name" value="DEDD_Tnp_IS110"/>
    <property type="match status" value="1"/>
</dbReference>
<feature type="domain" description="Transposase IS110-like N-terminal" evidence="2">
    <location>
        <begin position="4"/>
        <end position="141"/>
    </location>
</feature>
<dbReference type="PANTHER" id="PTHR33055:SF13">
    <property type="entry name" value="TRANSPOSASE"/>
    <property type="match status" value="1"/>
</dbReference>
<name>A0ABV9K847_9PORP</name>